<keyword evidence="9" id="KW-0282">Flagellum</keyword>
<dbReference type="STRING" id="1921510.BSL82_07860"/>
<dbReference type="GO" id="GO:0071973">
    <property type="term" value="P:bacterial-type flagellum-dependent cell motility"/>
    <property type="evidence" value="ECO:0007669"/>
    <property type="project" value="InterPro"/>
</dbReference>
<reference evidence="10" key="1">
    <citation type="submission" date="2016-11" db="EMBL/GenBank/DDBJ databases">
        <title>Complete Genome Sequence of alachlor-degrading Sphingomonas sp. strain JJ-A5.</title>
        <authorList>
            <person name="Lee H."/>
            <person name="Ka J.-O."/>
        </authorList>
    </citation>
    <scope>NUCLEOTIDE SEQUENCE [LARGE SCALE GENOMIC DNA]</scope>
    <source>
        <strain evidence="10">JJ-A5</strain>
    </source>
</reference>
<sequence>MPRRTCNFSSPKPFVLGAVLPLVGLAACAAPYERPSAEFAPSYAPPVTQPAQPTGAIYQPGRFASLVEDNRARRVGDVLTIALVERTQASKTASATSSRDSDMSLTLPDAKPFSWVPDGLLSGGSAQSFKGQGGAAQSNQLSGQITVTVAQVYPNGTMLVRGQKLMKLNRGEEYIQIAGIVRPQDVTPENVVLSTRVADARIAYSGTGEIAQQSRMGWLQRFFTAITPF</sequence>
<comment type="similarity">
    <text evidence="2 7">Belongs to the FlgH family.</text>
</comment>
<keyword evidence="4 7" id="KW-0472">Membrane</keyword>
<proteinExistence type="inferred from homology"/>
<dbReference type="PRINTS" id="PR01008">
    <property type="entry name" value="FLGLRINGFLGH"/>
</dbReference>
<keyword evidence="3 7" id="KW-0732">Signal</keyword>
<evidence type="ECO:0000256" key="1">
    <source>
        <dbReference type="ARBA" id="ARBA00002591"/>
    </source>
</evidence>
<evidence type="ECO:0000313" key="10">
    <source>
        <dbReference type="Proteomes" id="UP000182063"/>
    </source>
</evidence>
<evidence type="ECO:0000256" key="4">
    <source>
        <dbReference type="ARBA" id="ARBA00023136"/>
    </source>
</evidence>
<dbReference type="PANTHER" id="PTHR34933:SF1">
    <property type="entry name" value="FLAGELLAR L-RING PROTEIN"/>
    <property type="match status" value="1"/>
</dbReference>
<gene>
    <name evidence="7" type="primary">flgH</name>
    <name evidence="9" type="ORF">BSL82_07860</name>
</gene>
<keyword evidence="5 7" id="KW-0975">Bacterial flagellum</keyword>
<evidence type="ECO:0000256" key="7">
    <source>
        <dbReference type="HAMAP-Rule" id="MF_00415"/>
    </source>
</evidence>
<dbReference type="EMBL" id="CP018221">
    <property type="protein sequence ID" value="API59233.1"/>
    <property type="molecule type" value="Genomic_DNA"/>
</dbReference>
<dbReference type="OrthoDB" id="9789227at2"/>
<keyword evidence="9" id="KW-0969">Cilium</keyword>
<dbReference type="Pfam" id="PF02107">
    <property type="entry name" value="FlgH"/>
    <property type="match status" value="1"/>
</dbReference>
<dbReference type="PROSITE" id="PS51257">
    <property type="entry name" value="PROKAR_LIPOPROTEIN"/>
    <property type="match status" value="1"/>
</dbReference>
<keyword evidence="10" id="KW-1185">Reference proteome</keyword>
<dbReference type="GO" id="GO:0009279">
    <property type="term" value="C:cell outer membrane"/>
    <property type="evidence" value="ECO:0007669"/>
    <property type="project" value="UniProtKB-SubCell"/>
</dbReference>
<dbReference type="InterPro" id="IPR000527">
    <property type="entry name" value="Flag_Lring"/>
</dbReference>
<evidence type="ECO:0000256" key="2">
    <source>
        <dbReference type="ARBA" id="ARBA00006929"/>
    </source>
</evidence>
<feature type="chain" id="PRO_5013176759" description="Flagellar L-ring protein" evidence="8">
    <location>
        <begin position="30"/>
        <end position="229"/>
    </location>
</feature>
<feature type="signal peptide" evidence="8">
    <location>
        <begin position="1"/>
        <end position="29"/>
    </location>
</feature>
<comment type="subcellular location">
    <subcellularLocation>
        <location evidence="7">Cell outer membrane</location>
        <topology evidence="7">Lipid-anchor</topology>
    </subcellularLocation>
    <subcellularLocation>
        <location evidence="7">Bacterial flagellum basal body</location>
    </subcellularLocation>
</comment>
<evidence type="ECO:0000256" key="5">
    <source>
        <dbReference type="ARBA" id="ARBA00023143"/>
    </source>
</evidence>
<organism evidence="9 10">
    <name type="scientific">Tardibacter chloracetimidivorans</name>
    <dbReference type="NCBI Taxonomy" id="1921510"/>
    <lineage>
        <taxon>Bacteria</taxon>
        <taxon>Pseudomonadati</taxon>
        <taxon>Pseudomonadota</taxon>
        <taxon>Alphaproteobacteria</taxon>
        <taxon>Sphingomonadales</taxon>
        <taxon>Sphingomonadaceae</taxon>
        <taxon>Tardibacter</taxon>
    </lineage>
</organism>
<name>A0A1L3ZUB7_9SPHN</name>
<protein>
    <recommendedName>
        <fullName evidence="7">Flagellar L-ring protein</fullName>
    </recommendedName>
    <alternativeName>
        <fullName evidence="7">Basal body L-ring protein</fullName>
    </alternativeName>
</protein>
<comment type="subunit">
    <text evidence="7">The basal body constitutes a major portion of the flagellar organelle and consists of four rings (L,P,S, and M) mounted on a central rod.</text>
</comment>
<dbReference type="GO" id="GO:0003774">
    <property type="term" value="F:cytoskeletal motor activity"/>
    <property type="evidence" value="ECO:0007669"/>
    <property type="project" value="InterPro"/>
</dbReference>
<dbReference type="Proteomes" id="UP000182063">
    <property type="component" value="Chromosome"/>
</dbReference>
<keyword evidence="7" id="KW-0449">Lipoprotein</keyword>
<evidence type="ECO:0000313" key="9">
    <source>
        <dbReference type="EMBL" id="API59233.1"/>
    </source>
</evidence>
<keyword evidence="6 7" id="KW-0998">Cell outer membrane</keyword>
<dbReference type="HAMAP" id="MF_00415">
    <property type="entry name" value="FlgH"/>
    <property type="match status" value="1"/>
</dbReference>
<dbReference type="RefSeq" id="WP_072596782.1">
    <property type="nucleotide sequence ID" value="NZ_CP018221.1"/>
</dbReference>
<comment type="function">
    <text evidence="1 7">Assembles around the rod to form the L-ring and probably protects the motor/basal body from shearing forces during rotation.</text>
</comment>
<dbReference type="KEGG" id="sphj:BSL82_07860"/>
<keyword evidence="9" id="KW-0966">Cell projection</keyword>
<evidence type="ECO:0000256" key="3">
    <source>
        <dbReference type="ARBA" id="ARBA00022729"/>
    </source>
</evidence>
<dbReference type="AlphaFoldDB" id="A0A1L3ZUB7"/>
<dbReference type="PANTHER" id="PTHR34933">
    <property type="entry name" value="FLAGELLAR L-RING PROTEIN"/>
    <property type="match status" value="1"/>
</dbReference>
<evidence type="ECO:0000256" key="6">
    <source>
        <dbReference type="ARBA" id="ARBA00023237"/>
    </source>
</evidence>
<evidence type="ECO:0000256" key="8">
    <source>
        <dbReference type="SAM" id="SignalP"/>
    </source>
</evidence>
<accession>A0A1L3ZUB7</accession>
<dbReference type="GO" id="GO:0009427">
    <property type="term" value="C:bacterial-type flagellum basal body, distal rod, L ring"/>
    <property type="evidence" value="ECO:0007669"/>
    <property type="project" value="InterPro"/>
</dbReference>